<feature type="transmembrane region" description="Helical" evidence="1">
    <location>
        <begin position="84"/>
        <end position="107"/>
    </location>
</feature>
<dbReference type="OrthoDB" id="7058774at2"/>
<evidence type="ECO:0000313" key="2">
    <source>
        <dbReference type="EMBL" id="AEK58737.1"/>
    </source>
</evidence>
<dbReference type="InterPro" id="IPR036526">
    <property type="entry name" value="C-N_Hydrolase_sf"/>
</dbReference>
<dbReference type="AlphaFoldDB" id="F9ZR42"/>
<evidence type="ECO:0000313" key="3">
    <source>
        <dbReference type="Proteomes" id="UP000006135"/>
    </source>
</evidence>
<organism evidence="2 3">
    <name type="scientific">Acidithiobacillus caldus (strain SM-1)</name>
    <dbReference type="NCBI Taxonomy" id="990288"/>
    <lineage>
        <taxon>Bacteria</taxon>
        <taxon>Pseudomonadati</taxon>
        <taxon>Pseudomonadota</taxon>
        <taxon>Acidithiobacillia</taxon>
        <taxon>Acidithiobacillales</taxon>
        <taxon>Acidithiobacillaceae</taxon>
        <taxon>Acidithiobacillus</taxon>
    </lineage>
</organism>
<dbReference type="SUPFAM" id="SSF56317">
    <property type="entry name" value="Carbon-nitrogen hydrolase"/>
    <property type="match status" value="1"/>
</dbReference>
<dbReference type="HOGENOM" id="CLU_042375_0_0_6"/>
<dbReference type="KEGG" id="acu:Atc_2089"/>
<name>F9ZR42_ACICS</name>
<dbReference type="STRING" id="990288.Atc_2089"/>
<evidence type="ECO:0000256" key="1">
    <source>
        <dbReference type="SAM" id="Phobius"/>
    </source>
</evidence>
<accession>F9ZR42</accession>
<feature type="transmembrane region" description="Helical" evidence="1">
    <location>
        <begin position="119"/>
        <end position="146"/>
    </location>
</feature>
<feature type="transmembrane region" description="Helical" evidence="1">
    <location>
        <begin position="56"/>
        <end position="78"/>
    </location>
</feature>
<sequence length="460" mass="50935">MRFGKGTRVQALGRLVLWVAGGCALGVVCWGDLGQFFLLPALAMGYGWAARKASRAAWMLGYFLGGSWTLLGVFNAFWPAAAPWLGLLMWPAVALLLVLPWWLIGAVGRETPWVIGMRFLLSLCITAVPPLGAWSLLSPLFVAGVLFPGQGILGLVLAALVLALWSVFFAAVRGRREGVRAVLPGGSDVTLVTPSVTPVTRRVTHLVTQQFTLGVLLVMLALSWIFNVWYVRPVAPVRFVGVNLRWKALPKHLSFWRNVERQRRVTEAVLHTLRHLPERRVVLLPEGIEGFYFPNWLSNVWTARLQAEALERRDEVLVGAYDIGSGSLVGHRHAWRYVDALNAYGKHLGVYASRQPVPLGEWKPWENGSARAFWWETGPDDLGGMPFALSVCYSQLLVWPTASYFLTLGPVPKVILAPENHDWEETPAENGIQHRALQAWARLYGVPAVVANDTVFGKGV</sequence>
<dbReference type="EMBL" id="CP002573">
    <property type="protein sequence ID" value="AEK58737.1"/>
    <property type="molecule type" value="Genomic_DNA"/>
</dbReference>
<protein>
    <submittedName>
        <fullName evidence="2">Conjugal transfer protein Dtr system</fullName>
    </submittedName>
</protein>
<keyword evidence="1" id="KW-1133">Transmembrane helix</keyword>
<feature type="transmembrane region" description="Helical" evidence="1">
    <location>
        <begin position="152"/>
        <end position="172"/>
    </location>
</feature>
<gene>
    <name evidence="2" type="ordered locus">Atc_2089</name>
</gene>
<dbReference type="Proteomes" id="UP000006135">
    <property type="component" value="Chromosome"/>
</dbReference>
<keyword evidence="3" id="KW-1185">Reference proteome</keyword>
<keyword evidence="1" id="KW-0812">Transmembrane</keyword>
<keyword evidence="1" id="KW-0472">Membrane</keyword>
<dbReference type="GeneID" id="92933076"/>
<feature type="transmembrane region" description="Helical" evidence="1">
    <location>
        <begin position="15"/>
        <end position="44"/>
    </location>
</feature>
<proteinExistence type="predicted"/>
<reference evidence="2 3" key="1">
    <citation type="journal article" date="2011" name="J. Genet. Genomics">
        <title>Unraveling the Acidithiobacillus caldus complete genome and its central metabolisms for carbon assimilation.</title>
        <authorList>
            <person name="You X.Y."/>
            <person name="Guo X."/>
            <person name="Zheng H.J."/>
            <person name="Zhang M.J."/>
            <person name="Liu L.J."/>
            <person name="Zhu Y.Q."/>
            <person name="Zhu B."/>
            <person name="Wang S.Y."/>
            <person name="Zhao G.P."/>
            <person name="Poetsch A."/>
            <person name="Jiang C.Y."/>
            <person name="Liu S.J."/>
        </authorList>
    </citation>
    <scope>NUCLEOTIDE SEQUENCE [LARGE SCALE GENOMIC DNA]</scope>
    <source>
        <strain evidence="2 3">SM-1</strain>
    </source>
</reference>
<feature type="transmembrane region" description="Helical" evidence="1">
    <location>
        <begin position="211"/>
        <end position="230"/>
    </location>
</feature>
<dbReference type="RefSeq" id="WP_014003241.1">
    <property type="nucleotide sequence ID" value="NC_015850.1"/>
</dbReference>